<dbReference type="GO" id="GO:0004565">
    <property type="term" value="F:beta-galactosidase activity"/>
    <property type="evidence" value="ECO:0007669"/>
    <property type="project" value="UniProtKB-EC"/>
</dbReference>
<dbReference type="Proteomes" id="UP000318815">
    <property type="component" value="Unassembled WGS sequence"/>
</dbReference>
<keyword evidence="3" id="KW-0378">Hydrolase</keyword>
<organism evidence="6 7">
    <name type="scientific">Chitinophaga pinensis</name>
    <dbReference type="NCBI Taxonomy" id="79329"/>
    <lineage>
        <taxon>Bacteria</taxon>
        <taxon>Pseudomonadati</taxon>
        <taxon>Bacteroidota</taxon>
        <taxon>Chitinophagia</taxon>
        <taxon>Chitinophagales</taxon>
        <taxon>Chitinophagaceae</taxon>
        <taxon>Chitinophaga</taxon>
    </lineage>
</organism>
<evidence type="ECO:0000259" key="5">
    <source>
        <dbReference type="Pfam" id="PF02836"/>
    </source>
</evidence>
<dbReference type="EC" id="3.2.1.23" evidence="2"/>
<dbReference type="PANTHER" id="PTHR46323:SF2">
    <property type="entry name" value="BETA-GALACTOSIDASE"/>
    <property type="match status" value="1"/>
</dbReference>
<evidence type="ECO:0000256" key="2">
    <source>
        <dbReference type="ARBA" id="ARBA00012756"/>
    </source>
</evidence>
<name>A0A5C6LNC6_9BACT</name>
<dbReference type="GO" id="GO:0005990">
    <property type="term" value="P:lactose catabolic process"/>
    <property type="evidence" value="ECO:0007669"/>
    <property type="project" value="TreeGrafter"/>
</dbReference>
<dbReference type="OrthoDB" id="9801077at2"/>
<dbReference type="InterPro" id="IPR017853">
    <property type="entry name" value="GH"/>
</dbReference>
<proteinExistence type="predicted"/>
<evidence type="ECO:0000256" key="4">
    <source>
        <dbReference type="ARBA" id="ARBA00023295"/>
    </source>
</evidence>
<reference evidence="6 7" key="1">
    <citation type="submission" date="2019-08" db="EMBL/GenBank/DDBJ databases">
        <title>Whole genome sequencing of chitin degrading bacteria Chitinophaga pinensis YS16.</title>
        <authorList>
            <person name="Singh R.P."/>
            <person name="Manchanda G."/>
            <person name="Maurya I.K."/>
            <person name="Joshi N.K."/>
            <person name="Srivastava A.K."/>
        </authorList>
    </citation>
    <scope>NUCLEOTIDE SEQUENCE [LARGE SCALE GENOMIC DNA]</scope>
    <source>
        <strain evidence="6 7">YS-16</strain>
    </source>
</reference>
<sequence>MPAGWCIWEWQDQGLWNRRNRSHPITAYGGGFGEYPNDRYFIHKGVIASDRSPKPHYPELKHAYQWISVKKRGSCQWPDQHP</sequence>
<keyword evidence="4" id="KW-0326">Glycosidase</keyword>
<evidence type="ECO:0000256" key="3">
    <source>
        <dbReference type="ARBA" id="ARBA00022801"/>
    </source>
</evidence>
<evidence type="ECO:0000256" key="1">
    <source>
        <dbReference type="ARBA" id="ARBA00001412"/>
    </source>
</evidence>
<keyword evidence="7" id="KW-1185">Reference proteome</keyword>
<dbReference type="GO" id="GO:0009341">
    <property type="term" value="C:beta-galactosidase complex"/>
    <property type="evidence" value="ECO:0007669"/>
    <property type="project" value="TreeGrafter"/>
</dbReference>
<dbReference type="EMBL" id="VOHS01000088">
    <property type="protein sequence ID" value="TWV89602.1"/>
    <property type="molecule type" value="Genomic_DNA"/>
</dbReference>
<comment type="catalytic activity">
    <reaction evidence="1">
        <text>Hydrolysis of terminal non-reducing beta-D-galactose residues in beta-D-galactosides.</text>
        <dbReference type="EC" id="3.2.1.23"/>
    </reaction>
</comment>
<dbReference type="AlphaFoldDB" id="A0A5C6LNC6"/>
<protein>
    <recommendedName>
        <fullName evidence="2">beta-galactosidase</fullName>
        <ecNumber evidence="2">3.2.1.23</ecNumber>
    </recommendedName>
</protein>
<evidence type="ECO:0000313" key="6">
    <source>
        <dbReference type="EMBL" id="TWV89602.1"/>
    </source>
</evidence>
<dbReference type="InterPro" id="IPR050347">
    <property type="entry name" value="Bact_Beta-galactosidase"/>
</dbReference>
<comment type="caution">
    <text evidence="6">The sequence shown here is derived from an EMBL/GenBank/DDBJ whole genome shotgun (WGS) entry which is preliminary data.</text>
</comment>
<feature type="domain" description="Glycoside hydrolase family 2 catalytic" evidence="5">
    <location>
        <begin position="6"/>
        <end position="67"/>
    </location>
</feature>
<dbReference type="PANTHER" id="PTHR46323">
    <property type="entry name" value="BETA-GALACTOSIDASE"/>
    <property type="match status" value="1"/>
</dbReference>
<dbReference type="Gene3D" id="3.20.20.80">
    <property type="entry name" value="Glycosidases"/>
    <property type="match status" value="1"/>
</dbReference>
<dbReference type="Pfam" id="PF02836">
    <property type="entry name" value="Glyco_hydro_2_C"/>
    <property type="match status" value="1"/>
</dbReference>
<gene>
    <name evidence="6" type="ORF">FEF09_29915</name>
</gene>
<accession>A0A5C6LNC6</accession>
<dbReference type="SUPFAM" id="SSF51445">
    <property type="entry name" value="(Trans)glycosidases"/>
    <property type="match status" value="1"/>
</dbReference>
<dbReference type="InterPro" id="IPR006103">
    <property type="entry name" value="Glyco_hydro_2_cat"/>
</dbReference>
<evidence type="ECO:0000313" key="7">
    <source>
        <dbReference type="Proteomes" id="UP000318815"/>
    </source>
</evidence>